<evidence type="ECO:0000259" key="3">
    <source>
        <dbReference type="Pfam" id="PF01478"/>
    </source>
</evidence>
<dbReference type="PANTHER" id="PTHR30487:SF0">
    <property type="entry name" value="PREPILIN LEADER PEPTIDASE_N-METHYLTRANSFERASE-RELATED"/>
    <property type="match status" value="1"/>
</dbReference>
<name>A0A3S4U1B8_AGGAP</name>
<dbReference type="Gene3D" id="1.20.120.1220">
    <property type="match status" value="1"/>
</dbReference>
<dbReference type="EMBL" id="LR134327">
    <property type="protein sequence ID" value="VEF44858.1"/>
    <property type="molecule type" value="Genomic_DNA"/>
</dbReference>
<dbReference type="GO" id="GO:0005886">
    <property type="term" value="C:plasma membrane"/>
    <property type="evidence" value="ECO:0007669"/>
    <property type="project" value="TreeGrafter"/>
</dbReference>
<evidence type="ECO:0000256" key="2">
    <source>
        <dbReference type="SAM" id="Phobius"/>
    </source>
</evidence>
<dbReference type="GeneID" id="49636591"/>
<feature type="transmembrane region" description="Helical" evidence="2">
    <location>
        <begin position="87"/>
        <end position="103"/>
    </location>
</feature>
<proteinExistence type="inferred from homology"/>
<accession>A0A3S4U1B8</accession>
<evidence type="ECO:0000313" key="5">
    <source>
        <dbReference type="Proteomes" id="UP000272690"/>
    </source>
</evidence>
<dbReference type="InterPro" id="IPR050882">
    <property type="entry name" value="Prepilin_peptidase/N-MTase"/>
</dbReference>
<sequence>MIGIAFVFAGWLIGRVIYGYVHHFAFRLSQEIHAAYIEIYPENPPHFAPEKSILTPMKTKISQPYYCLFFALLFALCYWLNEDIFTAICWACFCSLLFAISVVDGYYRLISPALCQNLFALGLGAAYWQITPLTLEQSLQSAVIFFAVFSLIYYGAKGYYKQEAFGRGDCWLALGLGAFFSYEQLPAFLLLACLSGLVYALYGKLNKRHLTTIPFGPFLSLSGVLCRLLN</sequence>
<dbReference type="Proteomes" id="UP000272690">
    <property type="component" value="Chromosome"/>
</dbReference>
<keyword evidence="2" id="KW-0472">Membrane</keyword>
<reference evidence="4 5" key="1">
    <citation type="submission" date="2018-12" db="EMBL/GenBank/DDBJ databases">
        <authorList>
            <consortium name="Pathogen Informatics"/>
        </authorList>
    </citation>
    <scope>NUCLEOTIDE SEQUENCE [LARGE SCALE GENOMIC DNA]</scope>
    <source>
        <strain evidence="4 5">NCTC5906</strain>
    </source>
</reference>
<dbReference type="OrthoDB" id="5689065at2"/>
<dbReference type="PANTHER" id="PTHR30487">
    <property type="entry name" value="TYPE 4 PREPILIN-LIKE PROTEINS LEADER PEPTIDE-PROCESSING ENZYME"/>
    <property type="match status" value="1"/>
</dbReference>
<dbReference type="Pfam" id="PF01478">
    <property type="entry name" value="Peptidase_A24"/>
    <property type="match status" value="1"/>
</dbReference>
<dbReference type="GO" id="GO:0004190">
    <property type="term" value="F:aspartic-type endopeptidase activity"/>
    <property type="evidence" value="ECO:0007669"/>
    <property type="project" value="InterPro"/>
</dbReference>
<feature type="transmembrane region" description="Helical" evidence="2">
    <location>
        <begin position="139"/>
        <end position="156"/>
    </location>
</feature>
<organism evidence="4 5">
    <name type="scientific">Aggregatibacter aphrophilus ATCC 33389</name>
    <dbReference type="NCBI Taxonomy" id="985008"/>
    <lineage>
        <taxon>Bacteria</taxon>
        <taxon>Pseudomonadati</taxon>
        <taxon>Pseudomonadota</taxon>
        <taxon>Gammaproteobacteria</taxon>
        <taxon>Pasteurellales</taxon>
        <taxon>Pasteurellaceae</taxon>
        <taxon>Aggregatibacter</taxon>
    </lineage>
</organism>
<dbReference type="InterPro" id="IPR000045">
    <property type="entry name" value="Prepilin_IV_endopep_pep"/>
</dbReference>
<evidence type="ECO:0000256" key="1">
    <source>
        <dbReference type="ARBA" id="ARBA00005801"/>
    </source>
</evidence>
<protein>
    <submittedName>
        <fullName evidence="4">Leader peptidase pppA</fullName>
    </submittedName>
</protein>
<keyword evidence="2" id="KW-1133">Transmembrane helix</keyword>
<dbReference type="AlphaFoldDB" id="A0A3S4U1B8"/>
<keyword evidence="2" id="KW-0812">Transmembrane</keyword>
<evidence type="ECO:0000313" key="4">
    <source>
        <dbReference type="EMBL" id="VEF44858.1"/>
    </source>
</evidence>
<feature type="transmembrane region" description="Helical" evidence="2">
    <location>
        <begin position="63"/>
        <end position="80"/>
    </location>
</feature>
<feature type="transmembrane region" description="Helical" evidence="2">
    <location>
        <begin position="109"/>
        <end position="127"/>
    </location>
</feature>
<dbReference type="GO" id="GO:0006465">
    <property type="term" value="P:signal peptide processing"/>
    <property type="evidence" value="ECO:0007669"/>
    <property type="project" value="TreeGrafter"/>
</dbReference>
<comment type="similarity">
    <text evidence="1">Belongs to the peptidase A24 family.</text>
</comment>
<gene>
    <name evidence="4" type="primary">pppA</name>
    <name evidence="4" type="ORF">NCTC5906_02201</name>
</gene>
<dbReference type="RefSeq" id="WP_032995328.1">
    <property type="nucleotide sequence ID" value="NZ_AEWB02000019.1"/>
</dbReference>
<feature type="domain" description="Prepilin type IV endopeptidase peptidase" evidence="3">
    <location>
        <begin position="92"/>
        <end position="201"/>
    </location>
</feature>